<name>A0A4C1VRG4_EUMVA</name>
<dbReference type="EMBL" id="BGZK01000405">
    <property type="protein sequence ID" value="GBP41716.1"/>
    <property type="molecule type" value="Genomic_DNA"/>
</dbReference>
<reference evidence="1 2" key="1">
    <citation type="journal article" date="2019" name="Commun. Biol.">
        <title>The bagworm genome reveals a unique fibroin gene that provides high tensile strength.</title>
        <authorList>
            <person name="Kono N."/>
            <person name="Nakamura H."/>
            <person name="Ohtoshi R."/>
            <person name="Tomita M."/>
            <person name="Numata K."/>
            <person name="Arakawa K."/>
        </authorList>
    </citation>
    <scope>NUCLEOTIDE SEQUENCE [LARGE SCALE GENOMIC DNA]</scope>
</reference>
<gene>
    <name evidence="1" type="ORF">EVAR_33707_1</name>
</gene>
<sequence>MIPARPPTNRTDWSACKRVLEKLHISKSFSCPEDVDLAAQHLTDKVQTAYSAATTSFPALTGRRWDLPPHLQLVFQKKSNLQKLWARTRCPRIKRDLNRTAQELRQAVWTFRGATWEETIEEAAADWKSLHLLCRRLTRAPAPVRPLFGRTGTRRYAGKNRAETLE</sequence>
<proteinExistence type="predicted"/>
<accession>A0A4C1VRG4</accession>
<dbReference type="AlphaFoldDB" id="A0A4C1VRG4"/>
<comment type="caution">
    <text evidence="1">The sequence shown here is derived from an EMBL/GenBank/DDBJ whole genome shotgun (WGS) entry which is preliminary data.</text>
</comment>
<organism evidence="1 2">
    <name type="scientific">Eumeta variegata</name>
    <name type="common">Bagworm moth</name>
    <name type="synonym">Eumeta japonica</name>
    <dbReference type="NCBI Taxonomy" id="151549"/>
    <lineage>
        <taxon>Eukaryota</taxon>
        <taxon>Metazoa</taxon>
        <taxon>Ecdysozoa</taxon>
        <taxon>Arthropoda</taxon>
        <taxon>Hexapoda</taxon>
        <taxon>Insecta</taxon>
        <taxon>Pterygota</taxon>
        <taxon>Neoptera</taxon>
        <taxon>Endopterygota</taxon>
        <taxon>Lepidoptera</taxon>
        <taxon>Glossata</taxon>
        <taxon>Ditrysia</taxon>
        <taxon>Tineoidea</taxon>
        <taxon>Psychidae</taxon>
        <taxon>Oiketicinae</taxon>
        <taxon>Eumeta</taxon>
    </lineage>
</organism>
<protein>
    <recommendedName>
        <fullName evidence="3">RNA-directed DNA polymerase from transposon X-element</fullName>
    </recommendedName>
</protein>
<evidence type="ECO:0008006" key="3">
    <source>
        <dbReference type="Google" id="ProtNLM"/>
    </source>
</evidence>
<dbReference type="OrthoDB" id="412981at2759"/>
<keyword evidence="2" id="KW-1185">Reference proteome</keyword>
<evidence type="ECO:0000313" key="2">
    <source>
        <dbReference type="Proteomes" id="UP000299102"/>
    </source>
</evidence>
<evidence type="ECO:0000313" key="1">
    <source>
        <dbReference type="EMBL" id="GBP41716.1"/>
    </source>
</evidence>
<dbReference type="Proteomes" id="UP000299102">
    <property type="component" value="Unassembled WGS sequence"/>
</dbReference>